<keyword evidence="2" id="KW-1185">Reference proteome</keyword>
<proteinExistence type="predicted"/>
<dbReference type="AlphaFoldDB" id="A0A853I7G4"/>
<protein>
    <submittedName>
        <fullName evidence="1">Uncharacterized protein</fullName>
    </submittedName>
</protein>
<sequence>MKLQYKPISNAKAGDQVLYKIGHRFKEDNMAPCTLVNSNKKKTTVYFYGDPKCDMAAKTTHFFTKVGELHE</sequence>
<dbReference type="Proteomes" id="UP000569732">
    <property type="component" value="Unassembled WGS sequence"/>
</dbReference>
<evidence type="ECO:0000313" key="1">
    <source>
        <dbReference type="EMBL" id="NYZ69850.1"/>
    </source>
</evidence>
<accession>A0A853I7G4</accession>
<evidence type="ECO:0000313" key="2">
    <source>
        <dbReference type="Proteomes" id="UP000569732"/>
    </source>
</evidence>
<comment type="caution">
    <text evidence="1">The sequence shown here is derived from an EMBL/GenBank/DDBJ whole genome shotgun (WGS) entry which is preliminary data.</text>
</comment>
<reference evidence="1 2" key="1">
    <citation type="submission" date="2020-07" db="EMBL/GenBank/DDBJ databases">
        <title>Endozoicomonas sp. nov., isolated from sediment.</title>
        <authorList>
            <person name="Gu T."/>
        </authorList>
    </citation>
    <scope>NUCLEOTIDE SEQUENCE [LARGE SCALE GENOMIC DNA]</scope>
    <source>
        <strain evidence="1 2">SM1973</strain>
    </source>
</reference>
<dbReference type="RefSeq" id="WP_180571819.1">
    <property type="nucleotide sequence ID" value="NZ_JACCKB010000164.1"/>
</dbReference>
<dbReference type="EMBL" id="JACCKB010000164">
    <property type="protein sequence ID" value="NYZ69850.1"/>
    <property type="molecule type" value="Genomic_DNA"/>
</dbReference>
<gene>
    <name evidence="1" type="ORF">H0A36_27950</name>
</gene>
<name>A0A853I7G4_9GAMM</name>
<organism evidence="1 2">
    <name type="scientific">Spartinivicinus marinus</name>
    <dbReference type="NCBI Taxonomy" id="2994442"/>
    <lineage>
        <taxon>Bacteria</taxon>
        <taxon>Pseudomonadati</taxon>
        <taxon>Pseudomonadota</taxon>
        <taxon>Gammaproteobacteria</taxon>
        <taxon>Oceanospirillales</taxon>
        <taxon>Zooshikellaceae</taxon>
        <taxon>Spartinivicinus</taxon>
    </lineage>
</organism>